<keyword evidence="2" id="KW-1185">Reference proteome</keyword>
<comment type="caution">
    <text evidence="1">The sequence shown here is derived from an EMBL/GenBank/DDBJ whole genome shotgun (WGS) entry which is preliminary data.</text>
</comment>
<dbReference type="EMBL" id="VIGI01000012">
    <property type="protein sequence ID" value="KAB8293217.1"/>
    <property type="molecule type" value="Genomic_DNA"/>
</dbReference>
<evidence type="ECO:0000313" key="2">
    <source>
        <dbReference type="Proteomes" id="UP000326757"/>
    </source>
</evidence>
<protein>
    <submittedName>
        <fullName evidence="1">Uncharacterized protein</fullName>
    </submittedName>
</protein>
<reference evidence="1 2" key="1">
    <citation type="submission" date="2019-06" db="EMBL/GenBank/DDBJ databases">
        <title>Genome Sequence of the Brown Rot Fungal Pathogen Monilinia laxa.</title>
        <authorList>
            <person name="De Miccolis Angelini R.M."/>
            <person name="Landi L."/>
            <person name="Abate D."/>
            <person name="Pollastro S."/>
            <person name="Romanazzi G."/>
            <person name="Faretra F."/>
        </authorList>
    </citation>
    <scope>NUCLEOTIDE SEQUENCE [LARGE SCALE GENOMIC DNA]</scope>
    <source>
        <strain evidence="1 2">Mlax316</strain>
    </source>
</reference>
<name>A0A5N6JWA2_MONLA</name>
<proteinExistence type="predicted"/>
<accession>A0A5N6JWA2</accession>
<dbReference type="AlphaFoldDB" id="A0A5N6JWA2"/>
<organism evidence="1 2">
    <name type="scientific">Monilinia laxa</name>
    <name type="common">Brown rot fungus</name>
    <name type="synonym">Sclerotinia laxa</name>
    <dbReference type="NCBI Taxonomy" id="61186"/>
    <lineage>
        <taxon>Eukaryota</taxon>
        <taxon>Fungi</taxon>
        <taxon>Dikarya</taxon>
        <taxon>Ascomycota</taxon>
        <taxon>Pezizomycotina</taxon>
        <taxon>Leotiomycetes</taxon>
        <taxon>Helotiales</taxon>
        <taxon>Sclerotiniaceae</taxon>
        <taxon>Monilinia</taxon>
    </lineage>
</organism>
<gene>
    <name evidence="1" type="ORF">EYC80_007555</name>
</gene>
<sequence>MKEWARSYHGNSEAWYAIAIEAHLCTVLNNIQSLKEEKLFVRIIIPCTNVTASNIVFVWLAWPRSEENAPSDDSDKKNAKCEIYPIPLSDHPEVLIAVWSKTVNRRNWYLKNDIDALQAPSKPTPRPLQIQNNYTTISSWSMGIIKQVINEN</sequence>
<evidence type="ECO:0000313" key="1">
    <source>
        <dbReference type="EMBL" id="KAB8293217.1"/>
    </source>
</evidence>
<dbReference type="Proteomes" id="UP000326757">
    <property type="component" value="Unassembled WGS sequence"/>
</dbReference>